<keyword evidence="2" id="KW-1185">Reference proteome</keyword>
<dbReference type="AlphaFoldDB" id="A0A4D6LU88"/>
<protein>
    <submittedName>
        <fullName evidence="1">Uncharacterized protein</fullName>
    </submittedName>
</protein>
<reference evidence="1 2" key="1">
    <citation type="submission" date="2019-04" db="EMBL/GenBank/DDBJ databases">
        <title>An improved genome assembly and genetic linkage map for asparagus bean, Vigna unguiculata ssp. sesquipedialis.</title>
        <authorList>
            <person name="Xia Q."/>
            <person name="Zhang R."/>
            <person name="Dong Y."/>
        </authorList>
    </citation>
    <scope>NUCLEOTIDE SEQUENCE [LARGE SCALE GENOMIC DNA]</scope>
    <source>
        <tissue evidence="1">Leaf</tissue>
    </source>
</reference>
<accession>A0A4D6LU88</accession>
<name>A0A4D6LU88_VIGUN</name>
<sequence>MEKGRERMLRRLGRTTVWRRKGCCGGRGKQLWKRGRRGRGGRRRMKSVWRCGGCVHEKREKEDEECVEVWRLCAREEGEGG</sequence>
<gene>
    <name evidence="1" type="ORF">DEO72_LG4g2572</name>
</gene>
<evidence type="ECO:0000313" key="2">
    <source>
        <dbReference type="Proteomes" id="UP000501690"/>
    </source>
</evidence>
<dbReference type="Proteomes" id="UP000501690">
    <property type="component" value="Linkage Group LG4"/>
</dbReference>
<proteinExistence type="predicted"/>
<organism evidence="1 2">
    <name type="scientific">Vigna unguiculata</name>
    <name type="common">Cowpea</name>
    <dbReference type="NCBI Taxonomy" id="3917"/>
    <lineage>
        <taxon>Eukaryota</taxon>
        <taxon>Viridiplantae</taxon>
        <taxon>Streptophyta</taxon>
        <taxon>Embryophyta</taxon>
        <taxon>Tracheophyta</taxon>
        <taxon>Spermatophyta</taxon>
        <taxon>Magnoliopsida</taxon>
        <taxon>eudicotyledons</taxon>
        <taxon>Gunneridae</taxon>
        <taxon>Pentapetalae</taxon>
        <taxon>rosids</taxon>
        <taxon>fabids</taxon>
        <taxon>Fabales</taxon>
        <taxon>Fabaceae</taxon>
        <taxon>Papilionoideae</taxon>
        <taxon>50 kb inversion clade</taxon>
        <taxon>NPAAA clade</taxon>
        <taxon>indigoferoid/millettioid clade</taxon>
        <taxon>Phaseoleae</taxon>
        <taxon>Vigna</taxon>
    </lineage>
</organism>
<dbReference type="EMBL" id="CP039348">
    <property type="protein sequence ID" value="QCD91606.1"/>
    <property type="molecule type" value="Genomic_DNA"/>
</dbReference>
<evidence type="ECO:0000313" key="1">
    <source>
        <dbReference type="EMBL" id="QCD91606.1"/>
    </source>
</evidence>